<evidence type="ECO:0000256" key="1">
    <source>
        <dbReference type="ARBA" id="ARBA00005417"/>
    </source>
</evidence>
<reference evidence="5" key="1">
    <citation type="submission" date="2018-12" db="EMBL/GenBank/DDBJ databases">
        <title>Identification of novel toxin homologs and associated mobile genetic elements in Clostridium perfringens.</title>
        <authorList>
            <person name="Moore R.J."/>
            <person name="Lacey J.A."/>
            <person name="Johanesen P.A."/>
            <person name="Lyras D."/>
        </authorList>
    </citation>
    <scope>NUCLEOTIDE SEQUENCE</scope>
    <source>
        <strain evidence="5">NY83906550</strain>
        <plasmid evidence="5">pCPNY83906550-1</plasmid>
    </source>
</reference>
<keyword evidence="3" id="KW-0547">Nucleotide-binding</keyword>
<proteinExistence type="inferred from homology"/>
<keyword evidence="5" id="KW-0614">Plasmid</keyword>
<dbReference type="PANTHER" id="PTHR42711:SF5">
    <property type="entry name" value="ABC TRANSPORTER ATP-BINDING PROTEIN NATA"/>
    <property type="match status" value="1"/>
</dbReference>
<dbReference type="InterPro" id="IPR003439">
    <property type="entry name" value="ABC_transporter-like_ATP-bd"/>
</dbReference>
<dbReference type="SMART" id="SM00382">
    <property type="entry name" value="AAA"/>
    <property type="match status" value="1"/>
</dbReference>
<evidence type="ECO:0000256" key="3">
    <source>
        <dbReference type="ARBA" id="ARBA00022741"/>
    </source>
</evidence>
<keyword evidence="5" id="KW-0378">Hydrolase</keyword>
<dbReference type="InterPro" id="IPR027417">
    <property type="entry name" value="P-loop_NTPase"/>
</dbReference>
<dbReference type="RefSeq" id="WP_195961851.1">
    <property type="nucleotide sequence ID" value="NZ_CATNXF010000013.1"/>
</dbReference>
<dbReference type="PROSITE" id="PS00211">
    <property type="entry name" value="ABC_TRANSPORTER_1"/>
    <property type="match status" value="1"/>
</dbReference>
<evidence type="ECO:0000256" key="2">
    <source>
        <dbReference type="ARBA" id="ARBA00022448"/>
    </source>
</evidence>
<dbReference type="Gene3D" id="3.40.50.300">
    <property type="entry name" value="P-loop containing nucleotide triphosphate hydrolases"/>
    <property type="match status" value="1"/>
</dbReference>
<dbReference type="PANTHER" id="PTHR42711">
    <property type="entry name" value="ABC TRANSPORTER ATP-BINDING PROTEIN"/>
    <property type="match status" value="1"/>
</dbReference>
<dbReference type="PROSITE" id="PS50893">
    <property type="entry name" value="ABC_TRANSPORTER_2"/>
    <property type="match status" value="1"/>
</dbReference>
<protein>
    <submittedName>
        <fullName evidence="5">Vitamin B12 import ATP-binding protein BtuD</fullName>
        <ecNumber evidence="5">3.6.3.33</ecNumber>
    </submittedName>
</protein>
<evidence type="ECO:0000256" key="4">
    <source>
        <dbReference type="ARBA" id="ARBA00022840"/>
    </source>
</evidence>
<dbReference type="AlphaFoldDB" id="A0A411AM91"/>
<evidence type="ECO:0000313" key="5">
    <source>
        <dbReference type="EMBL" id="QAX89075.1"/>
    </source>
</evidence>
<dbReference type="EMBL" id="MK285071">
    <property type="protein sequence ID" value="QAX89075.1"/>
    <property type="molecule type" value="Genomic_DNA"/>
</dbReference>
<keyword evidence="2" id="KW-0813">Transport</keyword>
<dbReference type="CDD" id="cd03230">
    <property type="entry name" value="ABC_DR_subfamily_A"/>
    <property type="match status" value="1"/>
</dbReference>
<dbReference type="Pfam" id="PF00005">
    <property type="entry name" value="ABC_tran"/>
    <property type="match status" value="1"/>
</dbReference>
<dbReference type="SUPFAM" id="SSF52540">
    <property type="entry name" value="P-loop containing nucleoside triphosphate hydrolases"/>
    <property type="match status" value="1"/>
</dbReference>
<dbReference type="InterPro" id="IPR017871">
    <property type="entry name" value="ABC_transporter-like_CS"/>
</dbReference>
<name>A0A411AM91_CLOPF</name>
<dbReference type="GO" id="GO:0016887">
    <property type="term" value="F:ATP hydrolysis activity"/>
    <property type="evidence" value="ECO:0007669"/>
    <property type="project" value="InterPro"/>
</dbReference>
<dbReference type="GO" id="GO:0005524">
    <property type="term" value="F:ATP binding"/>
    <property type="evidence" value="ECO:0007669"/>
    <property type="project" value="UniProtKB-KW"/>
</dbReference>
<dbReference type="EC" id="3.6.3.33" evidence="5"/>
<geneLocation type="plasmid" evidence="5">
    <name>pCPNY83906550-1</name>
</geneLocation>
<accession>A0A411AM91</accession>
<dbReference type="InterPro" id="IPR050763">
    <property type="entry name" value="ABC_transporter_ATP-binding"/>
</dbReference>
<comment type="similarity">
    <text evidence="1">Belongs to the ABC transporter superfamily.</text>
</comment>
<organism evidence="5">
    <name type="scientific">Clostridium perfringens</name>
    <dbReference type="NCBI Taxonomy" id="1502"/>
    <lineage>
        <taxon>Bacteria</taxon>
        <taxon>Bacillati</taxon>
        <taxon>Bacillota</taxon>
        <taxon>Clostridia</taxon>
        <taxon>Eubacteriales</taxon>
        <taxon>Clostridiaceae</taxon>
        <taxon>Clostridium</taxon>
    </lineage>
</organism>
<keyword evidence="4 5" id="KW-0067">ATP-binding</keyword>
<dbReference type="InterPro" id="IPR003593">
    <property type="entry name" value="AAA+_ATPase"/>
</dbReference>
<sequence length="302" mass="34081">MKDNIVEVKGLEKKYNNFTAVKNISFSIKKGEILALLGPNGAGKTTTLECLEGILYITEGEILVDGLNIKTNQSKIRKIMGIQLQSSSLPPTMTVEECLDLFCSYHNVNPSEELFKRFQLEELKKKCYGQLSVGQQRRVVLAIAVAHKPKLLILDEPTAGLDVVSRVELHKIIEELKNDDTSILLASHDMAEVEKLADKVVVLLKGEIVKEGTPEEISQSMNKLTKIAIRTEEPIDNYKNINVNLKKLNESSNYYEVYSEDINKMLFELVNYVNKNNNKIIDLKVERPNLEETFIKLTKIGG</sequence>
<gene>
    <name evidence="5" type="primary">btuD</name>
    <name evidence="5" type="ORF">pCPNY83906550-1_00060</name>
</gene>